<reference evidence="1 2" key="1">
    <citation type="submission" date="2019-07" db="EMBL/GenBank/DDBJ databases">
        <title>Whole genome shotgun sequence of Adhaeribacter aerolatus NBRC 106133.</title>
        <authorList>
            <person name="Hosoyama A."/>
            <person name="Uohara A."/>
            <person name="Ohji S."/>
            <person name="Ichikawa N."/>
        </authorList>
    </citation>
    <scope>NUCLEOTIDE SEQUENCE [LARGE SCALE GENOMIC DNA]</scope>
    <source>
        <strain evidence="1 2">NBRC 106133</strain>
    </source>
</reference>
<evidence type="ECO:0000313" key="2">
    <source>
        <dbReference type="Proteomes" id="UP000321532"/>
    </source>
</evidence>
<proteinExistence type="predicted"/>
<dbReference type="InterPro" id="IPR007367">
    <property type="entry name" value="DUF433"/>
</dbReference>
<dbReference type="AlphaFoldDB" id="A0A512AXR5"/>
<dbReference type="Proteomes" id="UP000321532">
    <property type="component" value="Unassembled WGS sequence"/>
</dbReference>
<dbReference type="InterPro" id="IPR036388">
    <property type="entry name" value="WH-like_DNA-bd_sf"/>
</dbReference>
<name>A0A512AXR5_9BACT</name>
<protein>
    <recommendedName>
        <fullName evidence="3">DUF433 domain-containing protein</fullName>
    </recommendedName>
</protein>
<sequence length="225" mass="26086">MIAYENKPQLGGGIYTIPDIAQILRVPTNKANRWINTYWEEKLGKEFNHKYSWNLGQTKAVSFHTLIELYVFYQFNRAGVKPNTVLHAHQILSKRFNTLFPFANEKVLASLKTDGRRIYLNHWNEIIVTLDSTNQLNLDFIKLFFKLVDFDEESTAKAFWPLGKVKSIVCDPKRQFGHPVIADTNIYPESIYNLFKAGEPISFISQLYEITEKQVEDAIEYCIAA</sequence>
<evidence type="ECO:0000313" key="1">
    <source>
        <dbReference type="EMBL" id="GEO04480.1"/>
    </source>
</evidence>
<dbReference type="Pfam" id="PF04255">
    <property type="entry name" value="DUF433"/>
    <property type="match status" value="1"/>
</dbReference>
<gene>
    <name evidence="1" type="ORF">AAE02nite_21440</name>
</gene>
<dbReference type="SUPFAM" id="SSF46689">
    <property type="entry name" value="Homeodomain-like"/>
    <property type="match status" value="1"/>
</dbReference>
<dbReference type="EMBL" id="BJYS01000015">
    <property type="protein sequence ID" value="GEO04480.1"/>
    <property type="molecule type" value="Genomic_DNA"/>
</dbReference>
<dbReference type="RefSeq" id="WP_146897750.1">
    <property type="nucleotide sequence ID" value="NZ_BJYS01000015.1"/>
</dbReference>
<evidence type="ECO:0008006" key="3">
    <source>
        <dbReference type="Google" id="ProtNLM"/>
    </source>
</evidence>
<dbReference type="Gene3D" id="1.10.10.10">
    <property type="entry name" value="Winged helix-like DNA-binding domain superfamily/Winged helix DNA-binding domain"/>
    <property type="match status" value="1"/>
</dbReference>
<accession>A0A512AXR5</accession>
<dbReference type="OrthoDB" id="940717at2"/>
<keyword evidence="2" id="KW-1185">Reference proteome</keyword>
<dbReference type="InterPro" id="IPR009057">
    <property type="entry name" value="Homeodomain-like_sf"/>
</dbReference>
<comment type="caution">
    <text evidence="1">The sequence shown here is derived from an EMBL/GenBank/DDBJ whole genome shotgun (WGS) entry which is preliminary data.</text>
</comment>
<organism evidence="1 2">
    <name type="scientific">Adhaeribacter aerolatus</name>
    <dbReference type="NCBI Taxonomy" id="670289"/>
    <lineage>
        <taxon>Bacteria</taxon>
        <taxon>Pseudomonadati</taxon>
        <taxon>Bacteroidota</taxon>
        <taxon>Cytophagia</taxon>
        <taxon>Cytophagales</taxon>
        <taxon>Hymenobacteraceae</taxon>
        <taxon>Adhaeribacter</taxon>
    </lineage>
</organism>